<dbReference type="PANTHER" id="PTHR46401:SF2">
    <property type="entry name" value="GLYCOSYLTRANSFERASE WBBK-RELATED"/>
    <property type="match status" value="1"/>
</dbReference>
<reference evidence="3 4" key="1">
    <citation type="submission" date="2019-07" db="EMBL/GenBank/DDBJ databases">
        <title>Whole genome shotgun sequence of Kocuria turfanensis NBRC 107627.</title>
        <authorList>
            <person name="Hosoyama A."/>
            <person name="Uohara A."/>
            <person name="Ohji S."/>
            <person name="Ichikawa N."/>
        </authorList>
    </citation>
    <scope>NUCLEOTIDE SEQUENCE [LARGE SCALE GENOMIC DNA]</scope>
    <source>
        <strain evidence="3 4">NBRC 107627</strain>
    </source>
</reference>
<dbReference type="Gene3D" id="3.40.50.2000">
    <property type="entry name" value="Glycogen Phosphorylase B"/>
    <property type="match status" value="2"/>
</dbReference>
<evidence type="ECO:0000313" key="3">
    <source>
        <dbReference type="EMBL" id="GEO94601.1"/>
    </source>
</evidence>
<keyword evidence="4" id="KW-1185">Reference proteome</keyword>
<protein>
    <recommendedName>
        <fullName evidence="2">Glycosyl transferase family 1 domain-containing protein</fullName>
    </recommendedName>
</protein>
<dbReference type="EMBL" id="BJZS01000022">
    <property type="protein sequence ID" value="GEO94601.1"/>
    <property type="molecule type" value="Genomic_DNA"/>
</dbReference>
<organism evidence="3 4">
    <name type="scientific">Kocuria turfanensis</name>
    <dbReference type="NCBI Taxonomy" id="388357"/>
    <lineage>
        <taxon>Bacteria</taxon>
        <taxon>Bacillati</taxon>
        <taxon>Actinomycetota</taxon>
        <taxon>Actinomycetes</taxon>
        <taxon>Micrococcales</taxon>
        <taxon>Micrococcaceae</taxon>
        <taxon>Kocuria</taxon>
    </lineage>
</organism>
<dbReference type="Proteomes" id="UP000321103">
    <property type="component" value="Unassembled WGS sequence"/>
</dbReference>
<dbReference type="AlphaFoldDB" id="A0A512IA86"/>
<dbReference type="CDD" id="cd03801">
    <property type="entry name" value="GT4_PimA-like"/>
    <property type="match status" value="1"/>
</dbReference>
<feature type="domain" description="Glycosyl transferase family 1" evidence="2">
    <location>
        <begin position="207"/>
        <end position="362"/>
    </location>
</feature>
<sequence length="393" mass="43747">MTSASWASDSKLMVRADSTTARKLRFAAQIRRRKLPLPIEAADVKVTTPALDALFQILMKADLNSRDLVLAQRNQRHRRKVAAAVTNADGLNAIIAQYHSGLEPFQAAAERTTKILMYPIAHHSWMQETMRTEAESNPGWAHFLQGYRMPLWKQTLLDAEIQLADKIMVPSSFVRSTFMHAGVDAEKLVVQNLGVDLPPTDTPSMDRSQHSSRKTTFLFAGQVNQRKGIGYILDAFAQMETKDTELLIAGHASAEMRDRLSRYARVTYLGTMPRQELFAVMAQADALLLPSFAEGFPLTALEAMANQCVPIVSQFTFASDVIRDGENGFVVDAGSVEQLVQRMTDVVDDQKQTRAIKLNAQQTAREYSWSAYEKNSASAVQRLIREGGAGLRD</sequence>
<evidence type="ECO:0000256" key="1">
    <source>
        <dbReference type="ARBA" id="ARBA00022679"/>
    </source>
</evidence>
<dbReference type="GO" id="GO:0009103">
    <property type="term" value="P:lipopolysaccharide biosynthetic process"/>
    <property type="evidence" value="ECO:0007669"/>
    <property type="project" value="TreeGrafter"/>
</dbReference>
<proteinExistence type="predicted"/>
<dbReference type="InterPro" id="IPR001296">
    <property type="entry name" value="Glyco_trans_1"/>
</dbReference>
<dbReference type="SUPFAM" id="SSF53756">
    <property type="entry name" value="UDP-Glycosyltransferase/glycogen phosphorylase"/>
    <property type="match status" value="1"/>
</dbReference>
<evidence type="ECO:0000259" key="2">
    <source>
        <dbReference type="Pfam" id="PF00534"/>
    </source>
</evidence>
<dbReference type="Pfam" id="PF00534">
    <property type="entry name" value="Glycos_transf_1"/>
    <property type="match status" value="1"/>
</dbReference>
<name>A0A512IA86_9MICC</name>
<comment type="caution">
    <text evidence="3">The sequence shown here is derived from an EMBL/GenBank/DDBJ whole genome shotgun (WGS) entry which is preliminary data.</text>
</comment>
<dbReference type="STRING" id="388357.GCA_001580365_03245"/>
<dbReference type="GO" id="GO:0016757">
    <property type="term" value="F:glycosyltransferase activity"/>
    <property type="evidence" value="ECO:0007669"/>
    <property type="project" value="InterPro"/>
</dbReference>
<keyword evidence="1" id="KW-0808">Transferase</keyword>
<gene>
    <name evidence="3" type="ORF">KTU01_07240</name>
</gene>
<accession>A0A512IA86</accession>
<dbReference type="PANTHER" id="PTHR46401">
    <property type="entry name" value="GLYCOSYLTRANSFERASE WBBK-RELATED"/>
    <property type="match status" value="1"/>
</dbReference>
<evidence type="ECO:0000313" key="4">
    <source>
        <dbReference type="Proteomes" id="UP000321103"/>
    </source>
</evidence>